<dbReference type="InterPro" id="IPR032474">
    <property type="entry name" value="Argonaute_N"/>
</dbReference>
<dbReference type="Gene3D" id="3.30.420.10">
    <property type="entry name" value="Ribonuclease H-like superfamily/Ribonuclease H"/>
    <property type="match status" value="2"/>
</dbReference>
<name>A0A9Q1GS14_9CARY</name>
<evidence type="ECO:0000256" key="1">
    <source>
        <dbReference type="ARBA" id="ARBA00023274"/>
    </source>
</evidence>
<feature type="domain" description="Piwi" evidence="3">
    <location>
        <begin position="206"/>
        <end position="401"/>
    </location>
</feature>
<dbReference type="InterPro" id="IPR003165">
    <property type="entry name" value="Piwi"/>
</dbReference>
<feature type="compositionally biased region" description="Low complexity" evidence="2">
    <location>
        <begin position="425"/>
        <end position="437"/>
    </location>
</feature>
<dbReference type="Pfam" id="PF16486">
    <property type="entry name" value="ArgoN"/>
    <property type="match status" value="1"/>
</dbReference>
<gene>
    <name evidence="4" type="ORF">Cgig2_025233</name>
</gene>
<dbReference type="PROSITE" id="PS50822">
    <property type="entry name" value="PIWI"/>
    <property type="match status" value="1"/>
</dbReference>
<proteinExistence type="predicted"/>
<protein>
    <recommendedName>
        <fullName evidence="3">Piwi domain-containing protein</fullName>
    </recommendedName>
</protein>
<dbReference type="SUPFAM" id="SSF101690">
    <property type="entry name" value="PAZ domain"/>
    <property type="match status" value="1"/>
</dbReference>
<evidence type="ECO:0000256" key="2">
    <source>
        <dbReference type="SAM" id="MobiDB-lite"/>
    </source>
</evidence>
<feature type="compositionally biased region" description="Polar residues" evidence="2">
    <location>
        <begin position="494"/>
        <end position="514"/>
    </location>
</feature>
<feature type="compositionally biased region" description="Acidic residues" evidence="2">
    <location>
        <begin position="564"/>
        <end position="579"/>
    </location>
</feature>
<dbReference type="Gene3D" id="3.40.50.2300">
    <property type="match status" value="1"/>
</dbReference>
<accession>A0A9Q1GS14</accession>
<dbReference type="SMART" id="SM00950">
    <property type="entry name" value="Piwi"/>
    <property type="match status" value="1"/>
</dbReference>
<reference evidence="4" key="1">
    <citation type="submission" date="2022-04" db="EMBL/GenBank/DDBJ databases">
        <title>Carnegiea gigantea Genome sequencing and assembly v2.</title>
        <authorList>
            <person name="Copetti D."/>
            <person name="Sanderson M.J."/>
            <person name="Burquez A."/>
            <person name="Wojciechowski M.F."/>
        </authorList>
    </citation>
    <scope>NUCLEOTIDE SEQUENCE</scope>
    <source>
        <strain evidence="4">SGP5-SGP5p</strain>
        <tissue evidence="4">Aerial part</tissue>
    </source>
</reference>
<dbReference type="GO" id="GO:0003676">
    <property type="term" value="F:nucleic acid binding"/>
    <property type="evidence" value="ECO:0007669"/>
    <property type="project" value="InterPro"/>
</dbReference>
<evidence type="ECO:0000313" key="4">
    <source>
        <dbReference type="EMBL" id="KAJ8424080.1"/>
    </source>
</evidence>
<sequence length="639" mass="71017">MVTLADSRPASTRRERKFKVVIKFANSVDVNLLKQCLAGHDLETPQDIIQTLDVVLRSAKCSMSEYVFQNIRRKLFTNRPLPDQERLKVCKIVEGQRYSKKLNDTQLAAPAKKTAVDPEERATQVQQEVERNNYNIDHLVRNFRLQVNGSLSSVAARVLHPPRNVVPRPLLGVKQDPSQLEEALLEVNTQCNAAIARTGETQHLQLLLIILPKSFNCYGKIKRICETELGIISQCLKPDKFYNPRPSILENVALKINAKVGGRNVLFDAVNQRIPLVSEEPIFDADVTHPTAGEDSGPSISAVVASVDWPSLVKYKGLVSAQPHRQEVIQDLSAMVRDGVSKGQFQQVRNLEVDATRKACQSLEHDYLPPVTFIVVQKRHHTWFFPEETSDLKLENGNILPVPSVYYAHLAASCARCYVDGEGASETGSSSAGAGSTPTTLEPSETQKPQTRLSRALCLFSKSSIAFQWPVREEKVKIVAIADEEGVLENYSKAMNSQRSPSSKQAKTSSQPVNSPRRPLTRSQTNSISKAPVPTTPSSSQPTKDLGQPQIPQLDVLDSDVDENVEEPVEEDLDSNTEDSDFRGDEQEESDEISLDEDSDENEALDELNLEVDTEQRMTLDHENADGNEGHVIVSKMVK</sequence>
<organism evidence="4 5">
    <name type="scientific">Carnegiea gigantea</name>
    <dbReference type="NCBI Taxonomy" id="171969"/>
    <lineage>
        <taxon>Eukaryota</taxon>
        <taxon>Viridiplantae</taxon>
        <taxon>Streptophyta</taxon>
        <taxon>Embryophyta</taxon>
        <taxon>Tracheophyta</taxon>
        <taxon>Spermatophyta</taxon>
        <taxon>Magnoliopsida</taxon>
        <taxon>eudicotyledons</taxon>
        <taxon>Gunneridae</taxon>
        <taxon>Pentapetalae</taxon>
        <taxon>Caryophyllales</taxon>
        <taxon>Cactineae</taxon>
        <taxon>Cactaceae</taxon>
        <taxon>Cactoideae</taxon>
        <taxon>Echinocereeae</taxon>
        <taxon>Carnegiea</taxon>
    </lineage>
</organism>
<evidence type="ECO:0000313" key="5">
    <source>
        <dbReference type="Proteomes" id="UP001153076"/>
    </source>
</evidence>
<keyword evidence="5" id="KW-1185">Reference proteome</keyword>
<feature type="region of interest" description="Disordered" evidence="2">
    <location>
        <begin position="564"/>
        <end position="615"/>
    </location>
</feature>
<evidence type="ECO:0000259" key="3">
    <source>
        <dbReference type="PROSITE" id="PS50822"/>
    </source>
</evidence>
<keyword evidence="1" id="KW-0687">Ribonucleoprotein</keyword>
<dbReference type="PANTHER" id="PTHR22891">
    <property type="entry name" value="EUKARYOTIC TRANSLATION INITIATION FACTOR 2C"/>
    <property type="match status" value="1"/>
</dbReference>
<dbReference type="SUPFAM" id="SSF53098">
    <property type="entry name" value="Ribonuclease H-like"/>
    <property type="match status" value="1"/>
</dbReference>
<feature type="region of interest" description="Disordered" evidence="2">
    <location>
        <begin position="425"/>
        <end position="450"/>
    </location>
</feature>
<feature type="compositionally biased region" description="Acidic residues" evidence="2">
    <location>
        <begin position="586"/>
        <end position="613"/>
    </location>
</feature>
<dbReference type="AlphaFoldDB" id="A0A9Q1GS14"/>
<dbReference type="InterPro" id="IPR036397">
    <property type="entry name" value="RNaseH_sf"/>
</dbReference>
<comment type="caution">
    <text evidence="4">The sequence shown here is derived from an EMBL/GenBank/DDBJ whole genome shotgun (WGS) entry which is preliminary data.</text>
</comment>
<feature type="region of interest" description="Disordered" evidence="2">
    <location>
        <begin position="494"/>
        <end position="550"/>
    </location>
</feature>
<dbReference type="GO" id="GO:1990904">
    <property type="term" value="C:ribonucleoprotein complex"/>
    <property type="evidence" value="ECO:0007669"/>
    <property type="project" value="UniProtKB-KW"/>
</dbReference>
<dbReference type="EMBL" id="JAKOGI010001781">
    <property type="protein sequence ID" value="KAJ8424080.1"/>
    <property type="molecule type" value="Genomic_DNA"/>
</dbReference>
<dbReference type="InterPro" id="IPR012337">
    <property type="entry name" value="RNaseH-like_sf"/>
</dbReference>
<dbReference type="Pfam" id="PF02171">
    <property type="entry name" value="Piwi"/>
    <property type="match status" value="1"/>
</dbReference>
<dbReference type="Proteomes" id="UP001153076">
    <property type="component" value="Unassembled WGS sequence"/>
</dbReference>
<dbReference type="InterPro" id="IPR036085">
    <property type="entry name" value="PAZ_dom_sf"/>
</dbReference>
<feature type="compositionally biased region" description="Polar residues" evidence="2">
    <location>
        <begin position="438"/>
        <end position="450"/>
    </location>
</feature>
<dbReference type="OrthoDB" id="10252740at2759"/>